<dbReference type="FunFam" id="1.10.1820.10:FF:000005">
    <property type="entry name" value="Casein kinase II subunit beta"/>
    <property type="match status" value="1"/>
</dbReference>
<dbReference type="Gene3D" id="1.10.1820.10">
    <property type="entry name" value="protein kinase ck2 holoenzyme, chain C, domain 1"/>
    <property type="match status" value="1"/>
</dbReference>
<keyword evidence="6 12" id="KW-0472">Membrane</keyword>
<feature type="region of interest" description="Disordered" evidence="11">
    <location>
        <begin position="647"/>
        <end position="734"/>
    </location>
</feature>
<name>A0A2R6NQZ8_9APHY</name>
<dbReference type="GO" id="GO:0006359">
    <property type="term" value="P:regulation of transcription by RNA polymerase III"/>
    <property type="evidence" value="ECO:0007669"/>
    <property type="project" value="TreeGrafter"/>
</dbReference>
<evidence type="ECO:0000256" key="1">
    <source>
        <dbReference type="ARBA" id="ARBA00004651"/>
    </source>
</evidence>
<proteinExistence type="inferred from homology"/>
<evidence type="ECO:0000256" key="6">
    <source>
        <dbReference type="ARBA" id="ARBA00023136"/>
    </source>
</evidence>
<comment type="similarity">
    <text evidence="7">Belongs to the fluoride channel Fluc/FEX (TC 1.A.43) family.</text>
</comment>
<dbReference type="Proteomes" id="UP000186601">
    <property type="component" value="Unassembled WGS sequence"/>
</dbReference>
<evidence type="ECO:0000256" key="10">
    <source>
        <dbReference type="RuleBase" id="RU361268"/>
    </source>
</evidence>
<feature type="transmembrane region" description="Helical" evidence="12">
    <location>
        <begin position="248"/>
        <end position="273"/>
    </location>
</feature>
<feature type="compositionally biased region" description="Low complexity" evidence="11">
    <location>
        <begin position="565"/>
        <end position="591"/>
    </location>
</feature>
<evidence type="ECO:0000313" key="13">
    <source>
        <dbReference type="EMBL" id="PSR75003.1"/>
    </source>
</evidence>
<accession>A0A2R6NQZ8</accession>
<evidence type="ECO:0000256" key="8">
    <source>
        <dbReference type="ARBA" id="ARBA00035585"/>
    </source>
</evidence>
<comment type="function">
    <text evidence="9 10">Regulatory subunit of casein kinase II/CK2. As part of the kinase complex regulates the basal catalytic activity of the alpha subunit a constitutively active serine/threonine-protein kinase that phosphorylates a large number of substrates containing acidic residues C-terminal to the phosphorylated serine or threonine.</text>
</comment>
<comment type="subcellular location">
    <subcellularLocation>
        <location evidence="1">Cell membrane</location>
        <topology evidence="1">Multi-pass membrane protein</topology>
    </subcellularLocation>
</comment>
<evidence type="ECO:0000256" key="3">
    <source>
        <dbReference type="ARBA" id="ARBA00022475"/>
    </source>
</evidence>
<evidence type="ECO:0000256" key="12">
    <source>
        <dbReference type="SAM" id="Phobius"/>
    </source>
</evidence>
<keyword evidence="4 12" id="KW-0812">Transmembrane</keyword>
<evidence type="ECO:0000256" key="9">
    <source>
        <dbReference type="ARBA" id="ARBA00045899"/>
    </source>
</evidence>
<dbReference type="Pfam" id="PF01214">
    <property type="entry name" value="CK_II_beta"/>
    <property type="match status" value="1"/>
</dbReference>
<feature type="transmembrane region" description="Helical" evidence="12">
    <location>
        <begin position="80"/>
        <end position="99"/>
    </location>
</feature>
<feature type="transmembrane region" description="Helical" evidence="12">
    <location>
        <begin position="111"/>
        <end position="132"/>
    </location>
</feature>
<dbReference type="GO" id="GO:0019887">
    <property type="term" value="F:protein kinase regulator activity"/>
    <property type="evidence" value="ECO:0007669"/>
    <property type="project" value="InterPro"/>
</dbReference>
<comment type="caution">
    <text evidence="13">The sequence shown here is derived from an EMBL/GenBank/DDBJ whole genome shotgun (WGS) entry which is preliminary data.</text>
</comment>
<comment type="subunit">
    <text evidence="10">Tetramer of two alpha and two beta subunits.</text>
</comment>
<gene>
    <name evidence="13" type="ORF">PHLCEN_2v9417</name>
</gene>
<dbReference type="GO" id="GO:0005956">
    <property type="term" value="C:protein kinase CK2 complex"/>
    <property type="evidence" value="ECO:0007669"/>
    <property type="project" value="UniProtKB-UniRule"/>
</dbReference>
<dbReference type="STRING" id="98765.A0A2R6NQZ8"/>
<feature type="transmembrane region" description="Helical" evidence="12">
    <location>
        <begin position="194"/>
        <end position="214"/>
    </location>
</feature>
<dbReference type="InterPro" id="IPR035991">
    <property type="entry name" value="Casein_kinase_II_beta-like"/>
</dbReference>
<dbReference type="SMART" id="SM01085">
    <property type="entry name" value="CK_II_beta"/>
    <property type="match status" value="1"/>
</dbReference>
<keyword evidence="14" id="KW-1185">Reference proteome</keyword>
<dbReference type="GO" id="GO:0005886">
    <property type="term" value="C:plasma membrane"/>
    <property type="evidence" value="ECO:0007669"/>
    <property type="project" value="UniProtKB-SubCell"/>
</dbReference>
<feature type="compositionally biased region" description="Polar residues" evidence="11">
    <location>
        <begin position="694"/>
        <end position="703"/>
    </location>
</feature>
<dbReference type="PANTHER" id="PTHR11740:SF0">
    <property type="entry name" value="CASEIN KINASE II SUBUNIT BETA"/>
    <property type="match status" value="1"/>
</dbReference>
<evidence type="ECO:0000256" key="11">
    <source>
        <dbReference type="SAM" id="MobiDB-lite"/>
    </source>
</evidence>
<dbReference type="OrthoDB" id="409792at2759"/>
<keyword evidence="3" id="KW-1003">Cell membrane</keyword>
<dbReference type="AlphaFoldDB" id="A0A2R6NQZ8"/>
<dbReference type="SUPFAM" id="SSF57798">
    <property type="entry name" value="Casein kinase II beta subunit"/>
    <property type="match status" value="1"/>
</dbReference>
<reference evidence="13 14" key="1">
    <citation type="submission" date="2018-02" db="EMBL/GenBank/DDBJ databases">
        <title>Genome sequence of the basidiomycete white-rot fungus Phlebia centrifuga.</title>
        <authorList>
            <person name="Granchi Z."/>
            <person name="Peng M."/>
            <person name="de Vries R.P."/>
            <person name="Hilden K."/>
            <person name="Makela M.R."/>
            <person name="Grigoriev I."/>
            <person name="Riley R."/>
        </authorList>
    </citation>
    <scope>NUCLEOTIDE SEQUENCE [LARGE SCALE GENOMIC DNA]</scope>
    <source>
        <strain evidence="13 14">FBCC195</strain>
    </source>
</reference>
<feature type="region of interest" description="Disordered" evidence="11">
    <location>
        <begin position="1"/>
        <end position="42"/>
    </location>
</feature>
<evidence type="ECO:0000256" key="5">
    <source>
        <dbReference type="ARBA" id="ARBA00022989"/>
    </source>
</evidence>
<dbReference type="EMBL" id="MLYV02000940">
    <property type="protein sequence ID" value="PSR75003.1"/>
    <property type="molecule type" value="Genomic_DNA"/>
</dbReference>
<evidence type="ECO:0000256" key="4">
    <source>
        <dbReference type="ARBA" id="ARBA00022692"/>
    </source>
</evidence>
<protein>
    <recommendedName>
        <fullName evidence="10">Casein kinase II subunit beta</fullName>
        <shortName evidence="10">CK II beta</shortName>
    </recommendedName>
</protein>
<feature type="transmembrane region" description="Helical" evidence="12">
    <location>
        <begin position="317"/>
        <end position="336"/>
    </location>
</feature>
<evidence type="ECO:0000256" key="7">
    <source>
        <dbReference type="ARBA" id="ARBA00035120"/>
    </source>
</evidence>
<comment type="catalytic activity">
    <reaction evidence="8">
        <text>fluoride(in) = fluoride(out)</text>
        <dbReference type="Rhea" id="RHEA:76159"/>
        <dbReference type="ChEBI" id="CHEBI:17051"/>
    </reaction>
    <physiologicalReaction direction="left-to-right" evidence="8">
        <dbReference type="Rhea" id="RHEA:76160"/>
    </physiologicalReaction>
</comment>
<evidence type="ECO:0000256" key="2">
    <source>
        <dbReference type="ARBA" id="ARBA00006941"/>
    </source>
</evidence>
<dbReference type="FunFam" id="2.20.25.20:FF:000001">
    <property type="entry name" value="Casein kinase II subunit beta"/>
    <property type="match status" value="1"/>
</dbReference>
<keyword evidence="5 12" id="KW-1133">Transmembrane helix</keyword>
<comment type="similarity">
    <text evidence="2 10">Belongs to the casein kinase 2 subunit beta family.</text>
</comment>
<evidence type="ECO:0000313" key="14">
    <source>
        <dbReference type="Proteomes" id="UP000186601"/>
    </source>
</evidence>
<feature type="compositionally biased region" description="Basic and acidic residues" evidence="11">
    <location>
        <begin position="12"/>
        <end position="26"/>
    </location>
</feature>
<dbReference type="GO" id="GO:0005737">
    <property type="term" value="C:cytoplasm"/>
    <property type="evidence" value="ECO:0007669"/>
    <property type="project" value="TreeGrafter"/>
</dbReference>
<dbReference type="PANTHER" id="PTHR11740">
    <property type="entry name" value="CASEIN KINASE II SUBUNIT BETA"/>
    <property type="match status" value="1"/>
</dbReference>
<feature type="compositionally biased region" description="Pro residues" evidence="11">
    <location>
        <begin position="706"/>
        <end position="716"/>
    </location>
</feature>
<feature type="region of interest" description="Disordered" evidence="11">
    <location>
        <begin position="565"/>
        <end position="600"/>
    </location>
</feature>
<dbReference type="InterPro" id="IPR003691">
    <property type="entry name" value="FluC"/>
</dbReference>
<feature type="compositionally biased region" description="Acidic residues" evidence="11">
    <location>
        <begin position="665"/>
        <end position="687"/>
    </location>
</feature>
<dbReference type="InterPro" id="IPR000704">
    <property type="entry name" value="Casein_kinase_II_reg-sub"/>
</dbReference>
<dbReference type="Pfam" id="PF02537">
    <property type="entry name" value="CRCB"/>
    <property type="match status" value="2"/>
</dbReference>
<dbReference type="GO" id="GO:0034456">
    <property type="term" value="C:UTP-C complex"/>
    <property type="evidence" value="ECO:0007669"/>
    <property type="project" value="TreeGrafter"/>
</dbReference>
<dbReference type="PRINTS" id="PR00472">
    <property type="entry name" value="CASNKINASEII"/>
</dbReference>
<feature type="transmembrane region" description="Helical" evidence="12">
    <location>
        <begin position="152"/>
        <end position="173"/>
    </location>
</feature>
<feature type="compositionally biased region" description="Acidic residues" evidence="11">
    <location>
        <begin position="647"/>
        <end position="658"/>
    </location>
</feature>
<organism evidence="13 14">
    <name type="scientific">Hermanssonia centrifuga</name>
    <dbReference type="NCBI Taxonomy" id="98765"/>
    <lineage>
        <taxon>Eukaryota</taxon>
        <taxon>Fungi</taxon>
        <taxon>Dikarya</taxon>
        <taxon>Basidiomycota</taxon>
        <taxon>Agaricomycotina</taxon>
        <taxon>Agaricomycetes</taxon>
        <taxon>Polyporales</taxon>
        <taxon>Meruliaceae</taxon>
        <taxon>Hermanssonia</taxon>
    </lineage>
</organism>
<feature type="transmembrane region" description="Helical" evidence="12">
    <location>
        <begin position="220"/>
        <end position="241"/>
    </location>
</feature>
<feature type="transmembrane region" description="Helical" evidence="12">
    <location>
        <begin position="51"/>
        <end position="74"/>
    </location>
</feature>
<sequence length="751" mass="83173">MSNPLTRPRSRISREVDRQATMEDARSLAAVDRPPTDEKPPAKVYHPLSPFVLTLLMPASIFGALARVGLSALVSYDGRAIFPLAWIQAAGCLIMGFGLEIKEPLGQFYAPLYTALTTGFCGSLTTFSSWQLDVFNSWLNPDHAHRDWFRDVIDGLAKTLFTLAISLSALKFGSHLGAVIGPHIPRLSPPSRRMRYSISILSMLIYAAAYPAYFRMSPAFRHQATAALLFSFPGTLSRYLLSIRLNPLLSLFPLGTFTANMAGTALIGAFHVLQGIRGPPSPNACAVLQGLMDGYCGCLTTVSTFATEVAALQPRSAWFYVILSWVTSQLLLLVILGPSYWAGNPPVEATQGELEEEEEEAISGVGEGDELMEDVQDQEEGYSSSTPTSTLTWISWFCSLPGHEYFCEVAEDFIEDDFNLTGLNVMVPFWKEAMEMVLDVEPDEDTSKIPDVSIVEASAELLYGLVHQRFILTRAGLQAMVEKYEGGLFGCCPRVYCNSTHVVPCGRSDLPGVDTVKLFCPNCNDIYTPPSSRFQGVDGAFFGTTFAHLFFQTYRELAPAPFWKPTSTSSLSPRSSGSSSPHSSPFTNPNPHGGQKRAAGKVYHPKIYGFKVSERATNGPRMQWMRVRPQEPAELDMVDWRGRWFEDDDSYDETEEDERDRPMEDFDDGHDVDDDEEEEEEEEEEDGRELSKGRTASYSQQHQTPPTSPPSSAPPRTPRDDPLSPVGGDPISRVKAVRVRQWMPTVISNGL</sequence>
<dbReference type="Gene3D" id="2.20.25.20">
    <property type="match status" value="1"/>
</dbReference>
<dbReference type="InterPro" id="IPR016149">
    <property type="entry name" value="Casein_kin_II_reg-sub_N"/>
</dbReference>